<proteinExistence type="predicted"/>
<protein>
    <submittedName>
        <fullName evidence="1">Uncharacterized protein</fullName>
    </submittedName>
</protein>
<organism evidence="1 2">
    <name type="scientific">Brassica napus</name>
    <name type="common">Rape</name>
    <dbReference type="NCBI Taxonomy" id="3708"/>
    <lineage>
        <taxon>Eukaryota</taxon>
        <taxon>Viridiplantae</taxon>
        <taxon>Streptophyta</taxon>
        <taxon>Embryophyta</taxon>
        <taxon>Tracheophyta</taxon>
        <taxon>Spermatophyta</taxon>
        <taxon>Magnoliopsida</taxon>
        <taxon>eudicotyledons</taxon>
        <taxon>Gunneridae</taxon>
        <taxon>Pentapetalae</taxon>
        <taxon>rosids</taxon>
        <taxon>malvids</taxon>
        <taxon>Brassicales</taxon>
        <taxon>Brassicaceae</taxon>
        <taxon>Brassiceae</taxon>
        <taxon>Brassica</taxon>
    </lineage>
</organism>
<dbReference type="Proteomes" id="UP000824890">
    <property type="component" value="Unassembled WGS sequence"/>
</dbReference>
<dbReference type="EMBL" id="JAGKQM010000015">
    <property type="protein sequence ID" value="KAH0876937.1"/>
    <property type="molecule type" value="Genomic_DNA"/>
</dbReference>
<gene>
    <name evidence="1" type="ORF">HID58_064331</name>
</gene>
<sequence>MLGVLWLTKRYMFSFRRRRSRLSMEQR</sequence>
<evidence type="ECO:0000313" key="2">
    <source>
        <dbReference type="Proteomes" id="UP000824890"/>
    </source>
</evidence>
<accession>A0ABQ7ZA44</accession>
<reference evidence="1 2" key="1">
    <citation type="submission" date="2021-05" db="EMBL/GenBank/DDBJ databases">
        <title>Genome Assembly of Synthetic Allotetraploid Brassica napus Reveals Homoeologous Exchanges between Subgenomes.</title>
        <authorList>
            <person name="Davis J.T."/>
        </authorList>
    </citation>
    <scope>NUCLEOTIDE SEQUENCE [LARGE SCALE GENOMIC DNA]</scope>
    <source>
        <strain evidence="2">cv. Da-Ae</strain>
        <tissue evidence="1">Seedling</tissue>
    </source>
</reference>
<comment type="caution">
    <text evidence="1">The sequence shown here is derived from an EMBL/GenBank/DDBJ whole genome shotgun (WGS) entry which is preliminary data.</text>
</comment>
<name>A0ABQ7ZA44_BRANA</name>
<keyword evidence="2" id="KW-1185">Reference proteome</keyword>
<evidence type="ECO:0000313" key="1">
    <source>
        <dbReference type="EMBL" id="KAH0876937.1"/>
    </source>
</evidence>